<dbReference type="Proteomes" id="UP000012073">
    <property type="component" value="Unassembled WGS sequence"/>
</dbReference>
<dbReference type="KEGG" id="ccp:CHC_T00007560001"/>
<keyword evidence="2" id="KW-1185">Reference proteome</keyword>
<dbReference type="AlphaFoldDB" id="R7QTG0"/>
<proteinExistence type="predicted"/>
<organism evidence="1 2">
    <name type="scientific">Chondrus crispus</name>
    <name type="common">Carrageen Irish moss</name>
    <name type="synonym">Polymorpha crispa</name>
    <dbReference type="NCBI Taxonomy" id="2769"/>
    <lineage>
        <taxon>Eukaryota</taxon>
        <taxon>Rhodophyta</taxon>
        <taxon>Florideophyceae</taxon>
        <taxon>Rhodymeniophycidae</taxon>
        <taxon>Gigartinales</taxon>
        <taxon>Gigartinaceae</taxon>
        <taxon>Chondrus</taxon>
    </lineage>
</organism>
<gene>
    <name evidence="1" type="ORF">CHC_T00007560001</name>
</gene>
<evidence type="ECO:0000313" key="1">
    <source>
        <dbReference type="EMBL" id="CDF40973.1"/>
    </source>
</evidence>
<sequence length="82" mass="9328">MRYTSRPLRSCCLGERRREELHAGLQVAESTPLPPTFVALSKNMPKRLAVALQNYTLRCIRGLCMKSRTTTHLELSMECFGT</sequence>
<reference evidence="2" key="1">
    <citation type="journal article" date="2013" name="Proc. Natl. Acad. Sci. U.S.A.">
        <title>Genome structure and metabolic features in the red seaweed Chondrus crispus shed light on evolution of the Archaeplastida.</title>
        <authorList>
            <person name="Collen J."/>
            <person name="Porcel B."/>
            <person name="Carre W."/>
            <person name="Ball S.G."/>
            <person name="Chaparro C."/>
            <person name="Tonon T."/>
            <person name="Barbeyron T."/>
            <person name="Michel G."/>
            <person name="Noel B."/>
            <person name="Valentin K."/>
            <person name="Elias M."/>
            <person name="Artiguenave F."/>
            <person name="Arun A."/>
            <person name="Aury J.M."/>
            <person name="Barbosa-Neto J.F."/>
            <person name="Bothwell J.H."/>
            <person name="Bouget F.Y."/>
            <person name="Brillet L."/>
            <person name="Cabello-Hurtado F."/>
            <person name="Capella-Gutierrez S."/>
            <person name="Charrier B."/>
            <person name="Cladiere L."/>
            <person name="Cock J.M."/>
            <person name="Coelho S.M."/>
            <person name="Colleoni C."/>
            <person name="Czjzek M."/>
            <person name="Da Silva C."/>
            <person name="Delage L."/>
            <person name="Denoeud F."/>
            <person name="Deschamps P."/>
            <person name="Dittami S.M."/>
            <person name="Gabaldon T."/>
            <person name="Gachon C.M."/>
            <person name="Groisillier A."/>
            <person name="Herve C."/>
            <person name="Jabbari K."/>
            <person name="Katinka M."/>
            <person name="Kloareg B."/>
            <person name="Kowalczyk N."/>
            <person name="Labadie K."/>
            <person name="Leblanc C."/>
            <person name="Lopez P.J."/>
            <person name="McLachlan D.H."/>
            <person name="Meslet-Cladiere L."/>
            <person name="Moustafa A."/>
            <person name="Nehr Z."/>
            <person name="Nyvall Collen P."/>
            <person name="Panaud O."/>
            <person name="Partensky F."/>
            <person name="Poulain J."/>
            <person name="Rensing S.A."/>
            <person name="Rousvoal S."/>
            <person name="Samson G."/>
            <person name="Symeonidi A."/>
            <person name="Weissenbach J."/>
            <person name="Zambounis A."/>
            <person name="Wincker P."/>
            <person name="Boyen C."/>
        </authorList>
    </citation>
    <scope>NUCLEOTIDE SEQUENCE [LARGE SCALE GENOMIC DNA]</scope>
    <source>
        <strain evidence="2">cv. Stackhouse</strain>
    </source>
</reference>
<dbReference type="RefSeq" id="XP_005711267.1">
    <property type="nucleotide sequence ID" value="XM_005711210.1"/>
</dbReference>
<name>R7QTG0_CHOCR</name>
<dbReference type="EMBL" id="HG002285">
    <property type="protein sequence ID" value="CDF40973.1"/>
    <property type="molecule type" value="Genomic_DNA"/>
</dbReference>
<dbReference type="Gramene" id="CDF40973">
    <property type="protein sequence ID" value="CDF40973"/>
    <property type="gene ID" value="CHC_T00007560001"/>
</dbReference>
<dbReference type="GeneID" id="17318983"/>
<accession>R7QTG0</accession>
<protein>
    <submittedName>
        <fullName evidence="1">Uncharacterized protein</fullName>
    </submittedName>
</protein>
<evidence type="ECO:0000313" key="2">
    <source>
        <dbReference type="Proteomes" id="UP000012073"/>
    </source>
</evidence>